<evidence type="ECO:0000313" key="3">
    <source>
        <dbReference type="Proteomes" id="UP000600214"/>
    </source>
</evidence>
<feature type="domain" description="Zinc finger CHC2-type" evidence="1">
    <location>
        <begin position="42"/>
        <end position="91"/>
    </location>
</feature>
<comment type="caution">
    <text evidence="2">The sequence shown here is derived from an EMBL/GenBank/DDBJ whole genome shotgun (WGS) entry which is preliminary data.</text>
</comment>
<dbReference type="InterPro" id="IPR002694">
    <property type="entry name" value="Znf_CHC2"/>
</dbReference>
<evidence type="ECO:0000313" key="2">
    <source>
        <dbReference type="EMBL" id="GGH20263.1"/>
    </source>
</evidence>
<organism evidence="2 3">
    <name type="scientific">Dyadobacter endophyticus</name>
    <dbReference type="NCBI Taxonomy" id="1749036"/>
    <lineage>
        <taxon>Bacteria</taxon>
        <taxon>Pseudomonadati</taxon>
        <taxon>Bacteroidota</taxon>
        <taxon>Cytophagia</taxon>
        <taxon>Cytophagales</taxon>
        <taxon>Spirosomataceae</taxon>
        <taxon>Dyadobacter</taxon>
    </lineage>
</organism>
<protein>
    <submittedName>
        <fullName evidence="2">DNA primase</fullName>
    </submittedName>
</protein>
<dbReference type="SUPFAM" id="SSF57783">
    <property type="entry name" value="Zinc beta-ribbon"/>
    <property type="match status" value="1"/>
</dbReference>
<name>A0ABQ1YBT6_9BACT</name>
<keyword evidence="3" id="KW-1185">Reference proteome</keyword>
<dbReference type="Gene3D" id="3.40.1360.10">
    <property type="match status" value="1"/>
</dbReference>
<dbReference type="Pfam" id="PF13155">
    <property type="entry name" value="Toprim_2"/>
    <property type="match status" value="1"/>
</dbReference>
<dbReference type="EMBL" id="BMIA01000001">
    <property type="protein sequence ID" value="GGH20263.1"/>
    <property type="molecule type" value="Genomic_DNA"/>
</dbReference>
<accession>A0ABQ1YBT6</accession>
<dbReference type="SMART" id="SM00400">
    <property type="entry name" value="ZnF_CHCC"/>
    <property type="match status" value="1"/>
</dbReference>
<reference evidence="3" key="1">
    <citation type="journal article" date="2019" name="Int. J. Syst. Evol. Microbiol.">
        <title>The Global Catalogue of Microorganisms (GCM) 10K type strain sequencing project: providing services to taxonomists for standard genome sequencing and annotation.</title>
        <authorList>
            <consortium name="The Broad Institute Genomics Platform"/>
            <consortium name="The Broad Institute Genome Sequencing Center for Infectious Disease"/>
            <person name="Wu L."/>
            <person name="Ma J."/>
        </authorList>
    </citation>
    <scope>NUCLEOTIDE SEQUENCE [LARGE SCALE GENOMIC DNA]</scope>
    <source>
        <strain evidence="3">CGMCC 1.15288</strain>
    </source>
</reference>
<sequence length="305" mass="34615">MDYTAYQDYIKKVRQVDMVGYLSRLGIEPARIAGVNYWYQSPFRDEKTPSFKVNRHLNRWYDFGEGAGGNLIDFGIRYHQCSVGDFLSAFREDILMLSAAAPSAARAQPEQNKIRILQENPLSKPALLSYLTQRCIDIELAREHCRQIDYELSGKTYYAIGFANDSGGYELRNAYSKISTSPKDITTLGRAGNVLAVFEGFFDFLSYRSMHPNAGIESENYMVLNSVAFFSKARPVLESYRQVHLYLDLDQTGKSLTSRALAENDHLTDKSMLYHGFKDLNEYLIATNNQARKSPSKTPGLDLSI</sequence>
<dbReference type="Gene3D" id="3.90.580.10">
    <property type="entry name" value="Zinc finger, CHC2-type domain"/>
    <property type="match status" value="1"/>
</dbReference>
<gene>
    <name evidence="2" type="ORF">GCM10007423_00580</name>
</gene>
<dbReference type="InterPro" id="IPR036977">
    <property type="entry name" value="DNA_primase_Znf_CHC2"/>
</dbReference>
<dbReference type="Pfam" id="PF01807">
    <property type="entry name" value="Zn_ribbon_DnaG"/>
    <property type="match status" value="1"/>
</dbReference>
<dbReference type="RefSeq" id="WP_188927536.1">
    <property type="nucleotide sequence ID" value="NZ_BMIA01000001.1"/>
</dbReference>
<evidence type="ECO:0000259" key="1">
    <source>
        <dbReference type="SMART" id="SM00400"/>
    </source>
</evidence>
<proteinExistence type="predicted"/>
<dbReference type="Proteomes" id="UP000600214">
    <property type="component" value="Unassembled WGS sequence"/>
</dbReference>